<evidence type="ECO:0000259" key="3">
    <source>
        <dbReference type="PROSITE" id="PS52004"/>
    </source>
</evidence>
<dbReference type="AlphaFoldDB" id="A0AAV0CX97"/>
<keyword evidence="5" id="KW-1185">Reference proteome</keyword>
<dbReference type="GO" id="GO:0005739">
    <property type="term" value="C:mitochondrion"/>
    <property type="evidence" value="ECO:0007669"/>
    <property type="project" value="TreeGrafter"/>
</dbReference>
<evidence type="ECO:0000313" key="4">
    <source>
        <dbReference type="EMBL" id="CAH9087801.1"/>
    </source>
</evidence>
<dbReference type="InterPro" id="IPR016039">
    <property type="entry name" value="Thiolase-like"/>
</dbReference>
<dbReference type="InterPro" id="IPR020841">
    <property type="entry name" value="PKS_Beta-ketoAc_synthase_dom"/>
</dbReference>
<comment type="caution">
    <text evidence="4">The sequence shown here is derived from an EMBL/GenBank/DDBJ whole genome shotgun (WGS) entry which is preliminary data.</text>
</comment>
<organism evidence="4 5">
    <name type="scientific">Cuscuta epithymum</name>
    <dbReference type="NCBI Taxonomy" id="186058"/>
    <lineage>
        <taxon>Eukaryota</taxon>
        <taxon>Viridiplantae</taxon>
        <taxon>Streptophyta</taxon>
        <taxon>Embryophyta</taxon>
        <taxon>Tracheophyta</taxon>
        <taxon>Spermatophyta</taxon>
        <taxon>Magnoliopsida</taxon>
        <taxon>eudicotyledons</taxon>
        <taxon>Gunneridae</taxon>
        <taxon>Pentapetalae</taxon>
        <taxon>asterids</taxon>
        <taxon>lamiids</taxon>
        <taxon>Solanales</taxon>
        <taxon>Convolvulaceae</taxon>
        <taxon>Cuscuteae</taxon>
        <taxon>Cuscuta</taxon>
        <taxon>Cuscuta subgen. Cuscuta</taxon>
    </lineage>
</organism>
<evidence type="ECO:0000313" key="5">
    <source>
        <dbReference type="Proteomes" id="UP001152523"/>
    </source>
</evidence>
<dbReference type="Proteomes" id="UP001152523">
    <property type="component" value="Unassembled WGS sequence"/>
</dbReference>
<sequence>MTRGNGLRHIPSRLQFRRSYSSGALDPPPFIHPRRVVVTGIGMVTPLGCGVKTTWKRLIEGECGVRVITIDDLKMNGFDREVQLSAFDHLTSKVAGTVPCGTNPGEFHDDLWLNSKEHRSVSRFIGYALCATDEALKDSNWIPSTMEEKERTGVSIGAGIGSITDIMDASKMICEKKLRRISPYFIPRILINMASGHVSMTYGFQGPNHAAVTACATGAHSIGDAARMIQFGDVDVMVAGGTESSIDALSIAGFCRLRALTTKYNTAPQEASRPFDCDRDGFVNWSMQKNVVLRYMLSFVVMEAQVMHIILLNHI</sequence>
<gene>
    <name evidence="4" type="ORF">CEPIT_LOCUS10233</name>
</gene>
<proteinExistence type="predicted"/>
<dbReference type="PROSITE" id="PS52004">
    <property type="entry name" value="KS3_2"/>
    <property type="match status" value="1"/>
</dbReference>
<evidence type="ECO:0000256" key="2">
    <source>
        <dbReference type="ARBA" id="ARBA00022679"/>
    </source>
</evidence>
<evidence type="ECO:0000256" key="1">
    <source>
        <dbReference type="ARBA" id="ARBA00013191"/>
    </source>
</evidence>
<accession>A0AAV0CX97</accession>
<reference evidence="4" key="1">
    <citation type="submission" date="2022-07" db="EMBL/GenBank/DDBJ databases">
        <authorList>
            <person name="Macas J."/>
            <person name="Novak P."/>
            <person name="Neumann P."/>
        </authorList>
    </citation>
    <scope>NUCLEOTIDE SEQUENCE</scope>
</reference>
<dbReference type="SUPFAM" id="SSF53901">
    <property type="entry name" value="Thiolase-like"/>
    <property type="match status" value="1"/>
</dbReference>
<dbReference type="GO" id="GO:0006633">
    <property type="term" value="P:fatty acid biosynthetic process"/>
    <property type="evidence" value="ECO:0007669"/>
    <property type="project" value="InterPro"/>
</dbReference>
<dbReference type="InterPro" id="IPR000794">
    <property type="entry name" value="Beta-ketoacyl_synthase"/>
</dbReference>
<dbReference type="InterPro" id="IPR014030">
    <property type="entry name" value="Ketoacyl_synth_N"/>
</dbReference>
<dbReference type="PANTHER" id="PTHR11712">
    <property type="entry name" value="POLYKETIDE SYNTHASE-RELATED"/>
    <property type="match status" value="1"/>
</dbReference>
<dbReference type="Gene3D" id="3.40.47.10">
    <property type="match status" value="1"/>
</dbReference>
<dbReference type="PROSITE" id="PS00606">
    <property type="entry name" value="KS3_1"/>
    <property type="match status" value="1"/>
</dbReference>
<name>A0AAV0CX97_9ASTE</name>
<dbReference type="CDD" id="cd00834">
    <property type="entry name" value="KAS_I_II"/>
    <property type="match status" value="1"/>
</dbReference>
<dbReference type="GO" id="GO:0004315">
    <property type="term" value="F:3-oxoacyl-[acyl-carrier-protein] synthase activity"/>
    <property type="evidence" value="ECO:0007669"/>
    <property type="project" value="UniProtKB-EC"/>
</dbReference>
<feature type="domain" description="Ketosynthase family 3 (KS3)" evidence="3">
    <location>
        <begin position="33"/>
        <end position="315"/>
    </location>
</feature>
<keyword evidence="2" id="KW-0808">Transferase</keyword>
<protein>
    <recommendedName>
        <fullName evidence="1">beta-ketoacyl-[acyl-carrier-protein] synthase I</fullName>
        <ecNumber evidence="1">2.3.1.41</ecNumber>
    </recommendedName>
</protein>
<dbReference type="EC" id="2.3.1.41" evidence="1"/>
<dbReference type="PANTHER" id="PTHR11712:SF297">
    <property type="entry name" value="3-OXOACYL-[ACYL-CARRIER-PROTEIN] SYNTHASE, MITOCHONDRIAL"/>
    <property type="match status" value="1"/>
</dbReference>
<dbReference type="InterPro" id="IPR018201">
    <property type="entry name" value="Ketoacyl_synth_AS"/>
</dbReference>
<dbReference type="Pfam" id="PF00109">
    <property type="entry name" value="ketoacyl-synt"/>
    <property type="match status" value="1"/>
</dbReference>
<dbReference type="EMBL" id="CAMAPF010000059">
    <property type="protein sequence ID" value="CAH9087801.1"/>
    <property type="molecule type" value="Genomic_DNA"/>
</dbReference>
<dbReference type="FunFam" id="3.40.47.10:FF:000024">
    <property type="entry name" value="3-oxoacyl-[acyl-carrier-protein] synthase, mitochondrial"/>
    <property type="match status" value="1"/>
</dbReference>